<dbReference type="Pfam" id="PF22933">
    <property type="entry name" value="ComC_SSD"/>
    <property type="match status" value="1"/>
</dbReference>
<dbReference type="Pfam" id="PF24893">
    <property type="entry name" value="DUF7743"/>
    <property type="match status" value="1"/>
</dbReference>
<dbReference type="InterPro" id="IPR055462">
    <property type="entry name" value="DUF7034"/>
</dbReference>
<dbReference type="Pfam" id="PF23034">
    <property type="entry name" value="DUF7035"/>
    <property type="match status" value="1"/>
</dbReference>
<keyword evidence="3" id="KW-0732">Signal</keyword>
<dbReference type="Pfam" id="PF25820">
    <property type="entry name" value="DUF7949"/>
    <property type="match status" value="1"/>
</dbReference>
<feature type="compositionally biased region" description="Low complexity" evidence="1">
    <location>
        <begin position="1025"/>
        <end position="1045"/>
    </location>
</feature>
<dbReference type="InterPro" id="IPR056645">
    <property type="entry name" value="DUF7743"/>
</dbReference>
<feature type="domain" description="ComC supersandwich" evidence="4">
    <location>
        <begin position="1096"/>
        <end position="1321"/>
    </location>
</feature>
<dbReference type="EMBL" id="AJWJ01000565">
    <property type="protein sequence ID" value="KAF2069967.1"/>
    <property type="molecule type" value="Genomic_DNA"/>
</dbReference>
<dbReference type="PANTHER" id="PTHR31378">
    <property type="entry name" value="EGF-LIKE DOMAIN-CONTAINING PROTEIN-RELATED-RELATED"/>
    <property type="match status" value="1"/>
</dbReference>
<keyword evidence="2" id="KW-1133">Transmembrane helix</keyword>
<gene>
    <name evidence="9" type="ORF">CYY_008717</name>
</gene>
<comment type="caution">
    <text evidence="9">The sequence shown here is derived from an EMBL/GenBank/DDBJ whole genome shotgun (WGS) entry which is preliminary data.</text>
</comment>
<dbReference type="PANTHER" id="PTHR31378:SF17">
    <property type="match status" value="1"/>
</dbReference>
<evidence type="ECO:0000256" key="2">
    <source>
        <dbReference type="SAM" id="Phobius"/>
    </source>
</evidence>
<name>A0A8J4PN15_9MYCE</name>
<feature type="transmembrane region" description="Helical" evidence="2">
    <location>
        <begin position="1349"/>
        <end position="1372"/>
    </location>
</feature>
<accession>A0A8J4PN15</accession>
<feature type="domain" description="DUF7949" evidence="8">
    <location>
        <begin position="1057"/>
        <end position="1087"/>
    </location>
</feature>
<evidence type="ECO:0000259" key="4">
    <source>
        <dbReference type="Pfam" id="PF22933"/>
    </source>
</evidence>
<keyword evidence="2" id="KW-0472">Membrane</keyword>
<evidence type="ECO:0000259" key="5">
    <source>
        <dbReference type="Pfam" id="PF23033"/>
    </source>
</evidence>
<evidence type="ECO:0000259" key="8">
    <source>
        <dbReference type="Pfam" id="PF25820"/>
    </source>
</evidence>
<dbReference type="InterPro" id="IPR055463">
    <property type="entry name" value="DUF7035"/>
</dbReference>
<evidence type="ECO:0008006" key="11">
    <source>
        <dbReference type="Google" id="ProtNLM"/>
    </source>
</evidence>
<feature type="domain" description="DUF7034" evidence="5">
    <location>
        <begin position="804"/>
        <end position="927"/>
    </location>
</feature>
<reference evidence="9" key="1">
    <citation type="submission" date="2020-01" db="EMBL/GenBank/DDBJ databases">
        <title>Development of genomics and gene disruption for Polysphondylium violaceum indicates a role for the polyketide synthase stlB in stalk morphogenesis.</title>
        <authorList>
            <person name="Narita B."/>
            <person name="Kawabe Y."/>
            <person name="Kin K."/>
            <person name="Saito T."/>
            <person name="Gibbs R."/>
            <person name="Kuspa A."/>
            <person name="Muzny D."/>
            <person name="Queller D."/>
            <person name="Richards S."/>
            <person name="Strassman J."/>
            <person name="Sucgang R."/>
            <person name="Worley K."/>
            <person name="Schaap P."/>
        </authorList>
    </citation>
    <scope>NUCLEOTIDE SEQUENCE</scope>
    <source>
        <strain evidence="9">QSvi11</strain>
    </source>
</reference>
<evidence type="ECO:0000259" key="7">
    <source>
        <dbReference type="Pfam" id="PF24893"/>
    </source>
</evidence>
<proteinExistence type="predicted"/>
<keyword evidence="10" id="KW-1185">Reference proteome</keyword>
<feature type="region of interest" description="Disordered" evidence="1">
    <location>
        <begin position="1024"/>
        <end position="1049"/>
    </location>
</feature>
<feature type="domain" description="DUF7035" evidence="6">
    <location>
        <begin position="656"/>
        <end position="795"/>
    </location>
</feature>
<evidence type="ECO:0000259" key="6">
    <source>
        <dbReference type="Pfam" id="PF23034"/>
    </source>
</evidence>
<evidence type="ECO:0000256" key="3">
    <source>
        <dbReference type="SAM" id="SignalP"/>
    </source>
</evidence>
<feature type="chain" id="PRO_5035214953" description="EGF-like domain-containing protein" evidence="3">
    <location>
        <begin position="27"/>
        <end position="1392"/>
    </location>
</feature>
<sequence>MFKSIFTAIVLLLFLQQNLYFENVQAYQSIDLSHEGYKDMYAVSYELMWTCMTIRMFLFSDPTGIQKFLLLGSWEKSFQLVASNQTSALYRMSLIVPEGATVFQMEITLGNGSVIVENVNIICERTPQMDIEIINPTLQYYPSLVEGHPHFFFKVKNYNKIISPPVRVEDPLSNYKVRVNAVHANIYIAELSFNTVTISNYKSNSDFSFKNSDGFGSKWINFNSFLQGYQNTEIYSDLNLYLTDGDGNFDSPELLVFSDLEMQENIYPFIMYSYNSSVISPVLVLGNFTNPMFYSKIIVQPREYPTSLTNFYSWTFQTNSPNIIYKPFAYTGFTSNPKVENPFFGLFLNNLFCLQYTTNATYRSDLVTFKSNTWIYLPYPFGYSKGNSNGYFKIIEIFSDYRYLPLMVEIDNQIPLTMDYILNNGLIEFDGAGPNVEIESIESYQLPNSPWLVLRMRITDDLSGFSKTEFGNYQDIIQGTINDGVYEFLVLQSNPITQISKGDLIFKDSIGNSRQYNFMKYIYTSTNLDKFPLKSLNFSNILSIRFEKNDINVSNQFVNNNMLIYTSNVDKTIYPGILVFKYGMGFDRESFTPYSGSWNNTCNCYVIPFTVPMNYPTGHFEFQMSFDSFTNWDCLSQYLITYFGPDAGLRVYSENIDLIGPMVNQVDKTSAAVLVPSGVDTKISWNISLMDQFNGFKTGLVSVVSSLDLVRYNFTITPDKVVIQGKNIIFNMEITVNGKCSSQSFYIQYLYLEDNAGYFSEYLEGGTYSETQSINPFLLNIQNITKYTEIQVVCENSIIDTTEPTLVTFQFSPSLLDVTYTAEYFNTSRVVNFQFTTQDDNGILLASKPRIYLQDKRYNFIYQDARLTVSSLTTAQYDCQFKIPFGFGFGGSIMVSVFGIVDNKSNFNGYSSSQLQARGLPYEIGVVQQFNNTPAILSTRPVKGSSQDITIIGRNFDSSDRLFINFNNGSIINYSTCIFNTSSIIIFNSIGHIFVPNITITIQKASRSISNSLFIRISDPFVPKSDSSNSIDSSSSNSIDSTSSSAPTTNKPYSCIDNCGGTEQGVCTTNGCICKSPWVGISCSSKVIIIDPVVNTTSPSTNITVPNNDRDTAIYYAIISVVGLNELDRDGNVVTTHSLTKWIASTLVSKYFSATNSSHFYSSSLLQNNVTTNVNVSIDYFNQPLPVNITFANQIFEMNPYSLKYSINISEYSFSSSFNSLQLVLLASIESNLQDECSSKIFQDTVESGSEYVKMQVNDHSLYGRFIKRGIIDGRIKTIDNVLLDSQYNSVTSESKSQSYIGINIPYFRKSVEIDPDFSVLVDNRPASSESENAICAPHDKSKLTKAQLAGIIVGCVAFASIIIASVTYAIIKTKKQKQFKKNIQQKLKVLN</sequence>
<protein>
    <recommendedName>
        <fullName evidence="11">EGF-like domain-containing protein</fullName>
    </recommendedName>
</protein>
<dbReference type="Proteomes" id="UP000695562">
    <property type="component" value="Unassembled WGS sequence"/>
</dbReference>
<dbReference type="InterPro" id="IPR057709">
    <property type="entry name" value="DUF7949"/>
</dbReference>
<evidence type="ECO:0000256" key="1">
    <source>
        <dbReference type="SAM" id="MobiDB-lite"/>
    </source>
</evidence>
<organism evidence="9 10">
    <name type="scientific">Polysphondylium violaceum</name>
    <dbReference type="NCBI Taxonomy" id="133409"/>
    <lineage>
        <taxon>Eukaryota</taxon>
        <taxon>Amoebozoa</taxon>
        <taxon>Evosea</taxon>
        <taxon>Eumycetozoa</taxon>
        <taxon>Dictyostelia</taxon>
        <taxon>Dictyosteliales</taxon>
        <taxon>Dictyosteliaceae</taxon>
        <taxon>Polysphondylium</taxon>
    </lineage>
</organism>
<evidence type="ECO:0000313" key="9">
    <source>
        <dbReference type="EMBL" id="KAF2069967.1"/>
    </source>
</evidence>
<dbReference type="InterPro" id="IPR054484">
    <property type="entry name" value="ComC_SSD"/>
</dbReference>
<feature type="signal peptide" evidence="3">
    <location>
        <begin position="1"/>
        <end position="26"/>
    </location>
</feature>
<evidence type="ECO:0000313" key="10">
    <source>
        <dbReference type="Proteomes" id="UP000695562"/>
    </source>
</evidence>
<feature type="domain" description="DUF7743" evidence="7">
    <location>
        <begin position="438"/>
        <end position="532"/>
    </location>
</feature>
<keyword evidence="2" id="KW-0812">Transmembrane</keyword>
<dbReference type="Pfam" id="PF23033">
    <property type="entry name" value="DUF7034"/>
    <property type="match status" value="1"/>
</dbReference>